<sequence length="184" mass="19443">MKQRTVLDGPEVRRALTRIAHEVLEANKGPEGLVLLGIPTRGVPLAARLAQAIARIEPQVDEATLAGSLDITMHRDDLRTGPLRSASPTSIPGGSVDGRTVVLVDDVLFSGRTIRAALDALSAIGRPTAVRLAVLVDRGHRRLPIRADHVGKNLPSALDERVGVRLEEIDGEDSVTITAAGGAL</sequence>
<dbReference type="PANTHER" id="PTHR11608">
    <property type="entry name" value="BIFUNCTIONAL PROTEIN PYRR"/>
    <property type="match status" value="1"/>
</dbReference>
<comment type="caution">
    <text evidence="6">The sequence shown here is derived from an EMBL/GenBank/DDBJ whole genome shotgun (WGS) entry which is preliminary data.</text>
</comment>
<comment type="catalytic activity">
    <reaction evidence="4">
        <text>UMP + diphosphate = 5-phospho-alpha-D-ribose 1-diphosphate + uracil</text>
        <dbReference type="Rhea" id="RHEA:13017"/>
        <dbReference type="ChEBI" id="CHEBI:17568"/>
        <dbReference type="ChEBI" id="CHEBI:33019"/>
        <dbReference type="ChEBI" id="CHEBI:57865"/>
        <dbReference type="ChEBI" id="CHEBI:58017"/>
        <dbReference type="EC" id="2.4.2.9"/>
    </reaction>
</comment>
<dbReference type="NCBIfam" id="NF003547">
    <property type="entry name" value="PRK05205.1-3"/>
    <property type="match status" value="1"/>
</dbReference>
<gene>
    <name evidence="4 6" type="primary">pyrR</name>
    <name evidence="6" type="ORF">K8V08_04880</name>
</gene>
<name>A0A921MCF6_9MICO</name>
<evidence type="ECO:0000256" key="1">
    <source>
        <dbReference type="ARBA" id="ARBA00005565"/>
    </source>
</evidence>
<comment type="function">
    <text evidence="4">Also displays a weak uracil phosphoribosyltransferase activity which is not physiologically significant.</text>
</comment>
<evidence type="ECO:0000313" key="7">
    <source>
        <dbReference type="Proteomes" id="UP000784435"/>
    </source>
</evidence>
<proteinExistence type="inferred from homology"/>
<dbReference type="PANTHER" id="PTHR11608:SF0">
    <property type="entry name" value="BIFUNCTIONAL PROTEIN PYRR"/>
    <property type="match status" value="1"/>
</dbReference>
<accession>A0A921MCF6</accession>
<evidence type="ECO:0000259" key="5">
    <source>
        <dbReference type="Pfam" id="PF00156"/>
    </source>
</evidence>
<evidence type="ECO:0000256" key="2">
    <source>
        <dbReference type="ARBA" id="ARBA00023015"/>
    </source>
</evidence>
<dbReference type="Gene3D" id="3.40.50.2020">
    <property type="match status" value="1"/>
</dbReference>
<dbReference type="GO" id="GO:0004845">
    <property type="term" value="F:uracil phosphoribosyltransferase activity"/>
    <property type="evidence" value="ECO:0007669"/>
    <property type="project" value="UniProtKB-UniRule"/>
</dbReference>
<dbReference type="CDD" id="cd06223">
    <property type="entry name" value="PRTases_typeI"/>
    <property type="match status" value="1"/>
</dbReference>
<reference evidence="6" key="1">
    <citation type="journal article" date="2021" name="PeerJ">
        <title>Extensive microbial diversity within the chicken gut microbiome revealed by metagenomics and culture.</title>
        <authorList>
            <person name="Gilroy R."/>
            <person name="Ravi A."/>
            <person name="Getino M."/>
            <person name="Pursley I."/>
            <person name="Horton D.L."/>
            <person name="Alikhan N.F."/>
            <person name="Baker D."/>
            <person name="Gharbi K."/>
            <person name="Hall N."/>
            <person name="Watson M."/>
            <person name="Adriaenssens E.M."/>
            <person name="Foster-Nyarko E."/>
            <person name="Jarju S."/>
            <person name="Secka A."/>
            <person name="Antonio M."/>
            <person name="Oren A."/>
            <person name="Chaudhuri R.R."/>
            <person name="La Ragione R."/>
            <person name="Hildebrand F."/>
            <person name="Pallen M.J."/>
        </authorList>
    </citation>
    <scope>NUCLEOTIDE SEQUENCE</scope>
    <source>
        <strain evidence="6">ChiGjej5B5-7349</strain>
    </source>
</reference>
<keyword evidence="4 6" id="KW-0328">Glycosyltransferase</keyword>
<comment type="function">
    <text evidence="4">Regulates the transcription of the pyrimidine nucleotide (pyr) operon in response to exogenous pyrimidines.</text>
</comment>
<dbReference type="GO" id="GO:0006355">
    <property type="term" value="P:regulation of DNA-templated transcription"/>
    <property type="evidence" value="ECO:0007669"/>
    <property type="project" value="UniProtKB-UniRule"/>
</dbReference>
<dbReference type="InterPro" id="IPR023050">
    <property type="entry name" value="PyrR"/>
</dbReference>
<feature type="short sequence motif" description="PRPP-binding" evidence="4">
    <location>
        <begin position="101"/>
        <end position="113"/>
    </location>
</feature>
<dbReference type="NCBIfam" id="NF003549">
    <property type="entry name" value="PRK05205.1-5"/>
    <property type="match status" value="1"/>
</dbReference>
<protein>
    <recommendedName>
        <fullName evidence="4">Bifunctional protein PyrR</fullName>
    </recommendedName>
    <domain>
        <recommendedName>
            <fullName evidence="4">Pyrimidine operon regulatory protein</fullName>
        </recommendedName>
    </domain>
    <domain>
        <recommendedName>
            <fullName evidence="4">Uracil phosphoribosyltransferase</fullName>
            <shortName evidence="4">UPRTase</shortName>
            <ecNumber evidence="4">2.4.2.9</ecNumber>
        </recommendedName>
    </domain>
</protein>
<evidence type="ECO:0000256" key="3">
    <source>
        <dbReference type="ARBA" id="ARBA00023163"/>
    </source>
</evidence>
<dbReference type="InterPro" id="IPR050137">
    <property type="entry name" value="PyrR_bifunctional"/>
</dbReference>
<dbReference type="Pfam" id="PF00156">
    <property type="entry name" value="Pribosyltran"/>
    <property type="match status" value="1"/>
</dbReference>
<dbReference type="FunFam" id="3.40.50.2020:FF:000020">
    <property type="entry name" value="Bifunctional protein PyrR"/>
    <property type="match status" value="1"/>
</dbReference>
<reference evidence="6" key="2">
    <citation type="submission" date="2021-09" db="EMBL/GenBank/DDBJ databases">
        <authorList>
            <person name="Gilroy R."/>
        </authorList>
    </citation>
    <scope>NUCLEOTIDE SEQUENCE</scope>
    <source>
        <strain evidence="6">ChiGjej5B5-7349</strain>
    </source>
</reference>
<evidence type="ECO:0000256" key="4">
    <source>
        <dbReference type="HAMAP-Rule" id="MF_01219"/>
    </source>
</evidence>
<dbReference type="InterPro" id="IPR029057">
    <property type="entry name" value="PRTase-like"/>
</dbReference>
<dbReference type="EC" id="2.4.2.9" evidence="4"/>
<feature type="domain" description="Phosphoribosyltransferase" evidence="5">
    <location>
        <begin position="5"/>
        <end position="149"/>
    </location>
</feature>
<evidence type="ECO:0000313" key="6">
    <source>
        <dbReference type="EMBL" id="HJG79729.1"/>
    </source>
</evidence>
<keyword evidence="2 4" id="KW-0805">Transcription regulation</keyword>
<dbReference type="EMBL" id="DYUK01000102">
    <property type="protein sequence ID" value="HJG79729.1"/>
    <property type="molecule type" value="Genomic_DNA"/>
</dbReference>
<dbReference type="HAMAP" id="MF_01219">
    <property type="entry name" value="PyrR"/>
    <property type="match status" value="1"/>
</dbReference>
<dbReference type="SUPFAM" id="SSF53271">
    <property type="entry name" value="PRTase-like"/>
    <property type="match status" value="1"/>
</dbReference>
<dbReference type="Proteomes" id="UP000784435">
    <property type="component" value="Unassembled WGS sequence"/>
</dbReference>
<dbReference type="AlphaFoldDB" id="A0A921MCF6"/>
<comment type="similarity">
    <text evidence="1 4">Belongs to the purine/pyrimidine phosphoribosyltransferase family. PyrR subfamily.</text>
</comment>
<dbReference type="InterPro" id="IPR000836">
    <property type="entry name" value="PRTase_dom"/>
</dbReference>
<organism evidence="6 7">
    <name type="scientific">Brevibacterium senegalense</name>
    <dbReference type="NCBI Taxonomy" id="1033736"/>
    <lineage>
        <taxon>Bacteria</taxon>
        <taxon>Bacillati</taxon>
        <taxon>Actinomycetota</taxon>
        <taxon>Actinomycetes</taxon>
        <taxon>Micrococcales</taxon>
        <taxon>Brevibacteriaceae</taxon>
        <taxon>Brevibacterium</taxon>
    </lineage>
</organism>
<keyword evidence="4 6" id="KW-0808">Transferase</keyword>
<keyword evidence="3 4" id="KW-0804">Transcription</keyword>